<dbReference type="Proteomes" id="UP000282184">
    <property type="component" value="Unassembled WGS sequence"/>
</dbReference>
<feature type="chain" id="PRO_5018694236" evidence="1">
    <location>
        <begin position="21"/>
        <end position="255"/>
    </location>
</feature>
<reference evidence="2 3" key="1">
    <citation type="submission" date="2018-12" db="EMBL/GenBank/DDBJ databases">
        <title>Hymenobacter gummosus sp. nov., isolated from a spring.</title>
        <authorList>
            <person name="Nie L."/>
        </authorList>
    </citation>
    <scope>NUCLEOTIDE SEQUENCE [LARGE SCALE GENOMIC DNA]</scope>
    <source>
        <strain evidence="2 3">KCTC 52166</strain>
    </source>
</reference>
<name>A0A3S0J733_9BACT</name>
<accession>A0A3S0J733</accession>
<keyword evidence="1" id="KW-0732">Signal</keyword>
<sequence>MKSTVGLLMVALLSAAPSLAQERGQPAGAARAPAPPPGPTGLGRFVIGQPLAAVIGPLQAEWHTRVRAVSSWLDEEVTYGRPLILELKAPSHDALHQLLRRCPEVRVFVLPYYELPMPAGTPEQLVSGLYLVFHQGVLARIWCDDLPVVMQAFQSEAYGFGAGVRDTIASAEVVRCTDSASGQPRTVRQLTIATRTWQHGDVVAVGCQATRYYPGLRECFGRAQDYVLIKSCRLDAELLRCQSRVATEPWLSVSP</sequence>
<feature type="signal peptide" evidence="1">
    <location>
        <begin position="1"/>
        <end position="20"/>
    </location>
</feature>
<organism evidence="2 3">
    <name type="scientific">Hymenobacter gummosus</name>
    <dbReference type="NCBI Taxonomy" id="1776032"/>
    <lineage>
        <taxon>Bacteria</taxon>
        <taxon>Pseudomonadati</taxon>
        <taxon>Bacteroidota</taxon>
        <taxon>Cytophagia</taxon>
        <taxon>Cytophagales</taxon>
        <taxon>Hymenobacteraceae</taxon>
        <taxon>Hymenobacter</taxon>
    </lineage>
</organism>
<dbReference type="OrthoDB" id="879850at2"/>
<comment type="caution">
    <text evidence="2">The sequence shown here is derived from an EMBL/GenBank/DDBJ whole genome shotgun (WGS) entry which is preliminary data.</text>
</comment>
<keyword evidence="3" id="KW-1185">Reference proteome</keyword>
<protein>
    <submittedName>
        <fullName evidence="2">Uncharacterized protein</fullName>
    </submittedName>
</protein>
<evidence type="ECO:0000313" key="2">
    <source>
        <dbReference type="EMBL" id="RTQ46523.1"/>
    </source>
</evidence>
<dbReference type="EMBL" id="RXOF01000015">
    <property type="protein sequence ID" value="RTQ46523.1"/>
    <property type="molecule type" value="Genomic_DNA"/>
</dbReference>
<proteinExistence type="predicted"/>
<evidence type="ECO:0000313" key="3">
    <source>
        <dbReference type="Proteomes" id="UP000282184"/>
    </source>
</evidence>
<dbReference type="AlphaFoldDB" id="A0A3S0J733"/>
<evidence type="ECO:0000256" key="1">
    <source>
        <dbReference type="SAM" id="SignalP"/>
    </source>
</evidence>
<gene>
    <name evidence="2" type="ORF">EJV47_21460</name>
</gene>
<dbReference type="RefSeq" id="WP_126695268.1">
    <property type="nucleotide sequence ID" value="NZ_RXOF01000015.1"/>
</dbReference>